<feature type="domain" description="FRG" evidence="1">
    <location>
        <begin position="23"/>
        <end position="121"/>
    </location>
</feature>
<evidence type="ECO:0000313" key="2">
    <source>
        <dbReference type="EMBL" id="CAH0419337.1"/>
    </source>
</evidence>
<organism evidence="2 3">
    <name type="scientific">Periweissella ghanensis</name>
    <dbReference type="NCBI Taxonomy" id="467997"/>
    <lineage>
        <taxon>Bacteria</taxon>
        <taxon>Bacillati</taxon>
        <taxon>Bacillota</taxon>
        <taxon>Bacilli</taxon>
        <taxon>Lactobacillales</taxon>
        <taxon>Lactobacillaceae</taxon>
        <taxon>Periweissella</taxon>
    </lineage>
</organism>
<dbReference type="EMBL" id="CAKKNT010000033">
    <property type="protein sequence ID" value="CAH0419337.1"/>
    <property type="molecule type" value="Genomic_DNA"/>
</dbReference>
<name>A0ABN8BSY9_9LACO</name>
<evidence type="ECO:0000259" key="1">
    <source>
        <dbReference type="SMART" id="SM00901"/>
    </source>
</evidence>
<dbReference type="InterPro" id="IPR014966">
    <property type="entry name" value="FRG-dom"/>
</dbReference>
<reference evidence="2 3" key="1">
    <citation type="submission" date="2021-11" db="EMBL/GenBank/DDBJ databases">
        <authorList>
            <person name="Depoorter E."/>
        </authorList>
    </citation>
    <scope>NUCLEOTIDE SEQUENCE [LARGE SCALE GENOMIC DNA]</scope>
    <source>
        <strain evidence="2 3">LMG 24286</strain>
    </source>
</reference>
<sequence>MTDTTPVKSLTEFLKRIEALKEGDTKYYYRGAGQKFESTEYTPSLLRDGNKSLIKNDYEEDYLNKFYNLHPEYNSSSNFERLAIAQHNGLKTRLLDISENPLVSLYFAVENDSNEKNAIFYMFTNKNNKLKNSNSDTAQLLATLSFMNSDDRNKLIENTVNFVNDIESLIYSALNEPVNTSLKVEIYKALYAKYTNKAPIKFEPLDEKNFEPLYAAFKKDLDTLFKTFEYQSFYHTAGTYRGAQYDEIFDVRDLFIPHFLVPPVVDEKIKHQKGLFIHVPFSNKTFLAEKVLEYHNVEKINCICKPKPICKKRFIKNLFNPFKPSCTCVAMVESASLVFNIDGGSKKIIKKELENIGIDKAFVYPDMKDQADFINKMY</sequence>
<gene>
    <name evidence="2" type="ORF">WGH24286_01787</name>
</gene>
<proteinExistence type="predicted"/>
<dbReference type="RefSeq" id="WP_230099374.1">
    <property type="nucleotide sequence ID" value="NZ_CAKKNT010000033.1"/>
</dbReference>
<dbReference type="Pfam" id="PF08867">
    <property type="entry name" value="FRG"/>
    <property type="match status" value="1"/>
</dbReference>
<accession>A0ABN8BSY9</accession>
<protein>
    <recommendedName>
        <fullName evidence="1">FRG domain-containing protein</fullName>
    </recommendedName>
</protein>
<dbReference type="Proteomes" id="UP000789719">
    <property type="component" value="Unassembled WGS sequence"/>
</dbReference>
<evidence type="ECO:0000313" key="3">
    <source>
        <dbReference type="Proteomes" id="UP000789719"/>
    </source>
</evidence>
<dbReference type="SMART" id="SM00901">
    <property type="entry name" value="FRG"/>
    <property type="match status" value="1"/>
</dbReference>
<keyword evidence="3" id="KW-1185">Reference proteome</keyword>
<comment type="caution">
    <text evidence="2">The sequence shown here is derived from an EMBL/GenBank/DDBJ whole genome shotgun (WGS) entry which is preliminary data.</text>
</comment>